<accession>A0A1H8NKQ4</accession>
<reference evidence="3" key="1">
    <citation type="submission" date="2016-10" db="EMBL/GenBank/DDBJ databases">
        <authorList>
            <person name="Varghese N."/>
            <person name="Submissions S."/>
        </authorList>
    </citation>
    <scope>NUCLEOTIDE SEQUENCE [LARGE SCALE GENOMIC DNA]</scope>
    <source>
        <strain evidence="3">CGMCC 1.8704</strain>
    </source>
</reference>
<gene>
    <name evidence="2" type="ORF">SAMN04487942_2341</name>
</gene>
<dbReference type="Proteomes" id="UP000198657">
    <property type="component" value="Unassembled WGS sequence"/>
</dbReference>
<keyword evidence="3" id="KW-1185">Reference proteome</keyword>
<keyword evidence="1" id="KW-0812">Transmembrane</keyword>
<proteinExistence type="predicted"/>
<dbReference type="RefSeq" id="WP_167543053.1">
    <property type="nucleotide sequence ID" value="NZ_CBCSFM010000009.1"/>
</dbReference>
<keyword evidence="1" id="KW-1133">Transmembrane helix</keyword>
<dbReference type="EMBL" id="FODN01000005">
    <property type="protein sequence ID" value="SEO30190.1"/>
    <property type="molecule type" value="Genomic_DNA"/>
</dbReference>
<sequence length="56" mass="6379">MKSTAQVKHNYKSLGQRNNTAFLYIGTFFLMTGGVAVVILMSMFFLNTLDDFFTTF</sequence>
<evidence type="ECO:0000313" key="2">
    <source>
        <dbReference type="EMBL" id="SEO30190.1"/>
    </source>
</evidence>
<evidence type="ECO:0000313" key="3">
    <source>
        <dbReference type="Proteomes" id="UP000198657"/>
    </source>
</evidence>
<evidence type="ECO:0000256" key="1">
    <source>
        <dbReference type="SAM" id="Phobius"/>
    </source>
</evidence>
<keyword evidence="1" id="KW-0472">Membrane</keyword>
<organism evidence="2 3">
    <name type="scientific">Flavobacterium sinopsychrotolerans</name>
    <dbReference type="NCBI Taxonomy" id="604089"/>
    <lineage>
        <taxon>Bacteria</taxon>
        <taxon>Pseudomonadati</taxon>
        <taxon>Bacteroidota</taxon>
        <taxon>Flavobacteriia</taxon>
        <taxon>Flavobacteriales</taxon>
        <taxon>Flavobacteriaceae</taxon>
        <taxon>Flavobacterium</taxon>
    </lineage>
</organism>
<protein>
    <submittedName>
        <fullName evidence="2">Uncharacterized protein</fullName>
    </submittedName>
</protein>
<dbReference type="STRING" id="604089.SAMN04487942_2341"/>
<dbReference type="AlphaFoldDB" id="A0A1H8NKQ4"/>
<name>A0A1H8NKQ4_9FLAO</name>
<feature type="transmembrane region" description="Helical" evidence="1">
    <location>
        <begin position="21"/>
        <end position="46"/>
    </location>
</feature>